<evidence type="ECO:0000313" key="4">
    <source>
        <dbReference type="Proteomes" id="UP000051952"/>
    </source>
</evidence>
<name>A0A0S4KHU8_BODSA</name>
<dbReference type="AlphaFoldDB" id="A0A0S4KHU8"/>
<evidence type="ECO:0000259" key="2">
    <source>
        <dbReference type="Pfam" id="PF01281"/>
    </source>
</evidence>
<dbReference type="OrthoDB" id="238909at2759"/>
<keyword evidence="4" id="KW-1185">Reference proteome</keyword>
<organism evidence="3 4">
    <name type="scientific">Bodo saltans</name>
    <name type="common">Flagellated protozoan</name>
    <dbReference type="NCBI Taxonomy" id="75058"/>
    <lineage>
        <taxon>Eukaryota</taxon>
        <taxon>Discoba</taxon>
        <taxon>Euglenozoa</taxon>
        <taxon>Kinetoplastea</taxon>
        <taxon>Metakinetoplastina</taxon>
        <taxon>Eubodonida</taxon>
        <taxon>Bodonidae</taxon>
        <taxon>Bodo</taxon>
    </lineage>
</organism>
<gene>
    <name evidence="3" type="ORF">BSAL_69195</name>
</gene>
<evidence type="ECO:0000313" key="3">
    <source>
        <dbReference type="EMBL" id="CUI14088.1"/>
    </source>
</evidence>
<feature type="region of interest" description="Disordered" evidence="1">
    <location>
        <begin position="229"/>
        <end position="260"/>
    </location>
</feature>
<feature type="compositionally biased region" description="Basic residues" evidence="1">
    <location>
        <begin position="247"/>
        <end position="260"/>
    </location>
</feature>
<dbReference type="Pfam" id="PF01281">
    <property type="entry name" value="Ribosomal_L9_N"/>
    <property type="match status" value="1"/>
</dbReference>
<evidence type="ECO:0000256" key="1">
    <source>
        <dbReference type="SAM" id="MobiDB-lite"/>
    </source>
</evidence>
<feature type="compositionally biased region" description="Low complexity" evidence="1">
    <location>
        <begin position="231"/>
        <end position="244"/>
    </location>
</feature>
<feature type="domain" description="Ribosomal protein L9" evidence="2">
    <location>
        <begin position="130"/>
        <end position="162"/>
    </location>
</feature>
<dbReference type="EMBL" id="CYKH01000486">
    <property type="protein sequence ID" value="CUI14088.1"/>
    <property type="molecule type" value="Genomic_DNA"/>
</dbReference>
<accession>A0A0S4KHU8</accession>
<proteinExistence type="predicted"/>
<dbReference type="InterPro" id="IPR020070">
    <property type="entry name" value="Ribosomal_bL9_N"/>
</dbReference>
<dbReference type="VEuPathDB" id="TriTrypDB:BSAL_69195"/>
<dbReference type="Proteomes" id="UP000051952">
    <property type="component" value="Unassembled WGS sequence"/>
</dbReference>
<protein>
    <recommendedName>
        <fullName evidence="2">Ribosomal protein L9 domain-containing protein</fullName>
    </recommendedName>
</protein>
<reference evidence="4" key="1">
    <citation type="submission" date="2015-09" db="EMBL/GenBank/DDBJ databases">
        <authorList>
            <consortium name="Pathogen Informatics"/>
        </authorList>
    </citation>
    <scope>NUCLEOTIDE SEQUENCE [LARGE SCALE GENOMIC DNA]</scope>
    <source>
        <strain evidence="4">Lake Konstanz</strain>
    </source>
</reference>
<sequence length="260" mass="29887">MRRTRRIFVAPWVPGPRGDTKLTVPPPPGGEVGGLQGISKGYSHRIATTPHWQRMANSTLAERFKENETRYPFSSTRAGEYDIRYLAVPYHDRLSRKPLLEIGEAHEIPRLQVPVIFLVDLFDTDEQRMIGRKLETVYVASDFMREELLPQRFAIFATPEAYELLGLDVVDHKIHAQIPKNQKEYQKLMEKQSWDEEPWRYTIESLFRKYEAGPTELLDVAEEWTGEEDVAVTSSGGTSATTASRKGPIKQRKARKVKLF</sequence>
<dbReference type="OMA" id="HHTHEEI"/>